<reference evidence="2 3" key="1">
    <citation type="journal article" date="2007" name="Nature">
        <title>Evolution of genes and genomes on the Drosophila phylogeny.</title>
        <authorList>
            <consortium name="Drosophila 12 Genomes Consortium"/>
            <person name="Clark A.G."/>
            <person name="Eisen M.B."/>
            <person name="Smith D.R."/>
            <person name="Bergman C.M."/>
            <person name="Oliver B."/>
            <person name="Markow T.A."/>
            <person name="Kaufman T.C."/>
            <person name="Kellis M."/>
            <person name="Gelbart W."/>
            <person name="Iyer V.N."/>
            <person name="Pollard D.A."/>
            <person name="Sackton T.B."/>
            <person name="Larracuente A.M."/>
            <person name="Singh N.D."/>
            <person name="Abad J.P."/>
            <person name="Abt D.N."/>
            <person name="Adryan B."/>
            <person name="Aguade M."/>
            <person name="Akashi H."/>
            <person name="Anderson W.W."/>
            <person name="Aquadro C.F."/>
            <person name="Ardell D.H."/>
            <person name="Arguello R."/>
            <person name="Artieri C.G."/>
            <person name="Barbash D.A."/>
            <person name="Barker D."/>
            <person name="Barsanti P."/>
            <person name="Batterham P."/>
            <person name="Batzoglou S."/>
            <person name="Begun D."/>
            <person name="Bhutkar A."/>
            <person name="Blanco E."/>
            <person name="Bosak S.A."/>
            <person name="Bradley R.K."/>
            <person name="Brand A.D."/>
            <person name="Brent M.R."/>
            <person name="Brooks A.N."/>
            <person name="Brown R.H."/>
            <person name="Butlin R.K."/>
            <person name="Caggese C."/>
            <person name="Calvi B.R."/>
            <person name="Bernardo de Carvalho A."/>
            <person name="Caspi A."/>
            <person name="Castrezana S."/>
            <person name="Celniker S.E."/>
            <person name="Chang J.L."/>
            <person name="Chapple C."/>
            <person name="Chatterji S."/>
            <person name="Chinwalla A."/>
            <person name="Civetta A."/>
            <person name="Clifton S.W."/>
            <person name="Comeron J.M."/>
            <person name="Costello J.C."/>
            <person name="Coyne J.A."/>
            <person name="Daub J."/>
            <person name="David R.G."/>
            <person name="Delcher A.L."/>
            <person name="Delehaunty K."/>
            <person name="Do C.B."/>
            <person name="Ebling H."/>
            <person name="Edwards K."/>
            <person name="Eickbush T."/>
            <person name="Evans J.D."/>
            <person name="Filipski A."/>
            <person name="Findeiss S."/>
            <person name="Freyhult E."/>
            <person name="Fulton L."/>
            <person name="Fulton R."/>
            <person name="Garcia A.C."/>
            <person name="Gardiner A."/>
            <person name="Garfield D.A."/>
            <person name="Garvin B.E."/>
            <person name="Gibson G."/>
            <person name="Gilbert D."/>
            <person name="Gnerre S."/>
            <person name="Godfrey J."/>
            <person name="Good R."/>
            <person name="Gotea V."/>
            <person name="Gravely B."/>
            <person name="Greenberg A.J."/>
            <person name="Griffiths-Jones S."/>
            <person name="Gross S."/>
            <person name="Guigo R."/>
            <person name="Gustafson E.A."/>
            <person name="Haerty W."/>
            <person name="Hahn M.W."/>
            <person name="Halligan D.L."/>
            <person name="Halpern A.L."/>
            <person name="Halter G.M."/>
            <person name="Han M.V."/>
            <person name="Heger A."/>
            <person name="Hillier L."/>
            <person name="Hinrichs A.S."/>
            <person name="Holmes I."/>
            <person name="Hoskins R.A."/>
            <person name="Hubisz M.J."/>
            <person name="Hultmark D."/>
            <person name="Huntley M.A."/>
            <person name="Jaffe D.B."/>
            <person name="Jagadeeshan S."/>
            <person name="Jeck W.R."/>
            <person name="Johnson J."/>
            <person name="Jones C.D."/>
            <person name="Jordan W.C."/>
            <person name="Karpen G.H."/>
            <person name="Kataoka E."/>
            <person name="Keightley P.D."/>
            <person name="Kheradpour P."/>
            <person name="Kirkness E.F."/>
            <person name="Koerich L.B."/>
            <person name="Kristiansen K."/>
            <person name="Kudrna D."/>
            <person name="Kulathinal R.J."/>
            <person name="Kumar S."/>
            <person name="Kwok R."/>
            <person name="Lander E."/>
            <person name="Langley C.H."/>
            <person name="Lapoint R."/>
            <person name="Lazzaro B.P."/>
            <person name="Lee S.J."/>
            <person name="Levesque L."/>
            <person name="Li R."/>
            <person name="Lin C.F."/>
            <person name="Lin M.F."/>
            <person name="Lindblad-Toh K."/>
            <person name="Llopart A."/>
            <person name="Long M."/>
            <person name="Low L."/>
            <person name="Lozovsky E."/>
            <person name="Lu J."/>
            <person name="Luo M."/>
            <person name="Machado C.A."/>
            <person name="Makalowski W."/>
            <person name="Marzo M."/>
            <person name="Matsuda M."/>
            <person name="Matzkin L."/>
            <person name="McAllister B."/>
            <person name="McBride C.S."/>
            <person name="McKernan B."/>
            <person name="McKernan K."/>
            <person name="Mendez-Lago M."/>
            <person name="Minx P."/>
            <person name="Mollenhauer M.U."/>
            <person name="Montooth K."/>
            <person name="Mount S.M."/>
            <person name="Mu X."/>
            <person name="Myers E."/>
            <person name="Negre B."/>
            <person name="Newfeld S."/>
            <person name="Nielsen R."/>
            <person name="Noor M.A."/>
            <person name="O'Grady P."/>
            <person name="Pachter L."/>
            <person name="Papaceit M."/>
            <person name="Parisi M.J."/>
            <person name="Parisi M."/>
            <person name="Parts L."/>
            <person name="Pedersen J.S."/>
            <person name="Pesole G."/>
            <person name="Phillippy A.M."/>
            <person name="Ponting C.P."/>
            <person name="Pop M."/>
            <person name="Porcelli D."/>
            <person name="Powell J.R."/>
            <person name="Prohaska S."/>
            <person name="Pruitt K."/>
            <person name="Puig M."/>
            <person name="Quesneville H."/>
            <person name="Ram K.R."/>
            <person name="Rand D."/>
            <person name="Rasmussen M.D."/>
            <person name="Reed L.K."/>
            <person name="Reenan R."/>
            <person name="Reily A."/>
            <person name="Remington K.A."/>
            <person name="Rieger T.T."/>
            <person name="Ritchie M.G."/>
            <person name="Robin C."/>
            <person name="Rogers Y.H."/>
            <person name="Rohde C."/>
            <person name="Rozas J."/>
            <person name="Rubenfield M.J."/>
            <person name="Ruiz A."/>
            <person name="Russo S."/>
            <person name="Salzberg S.L."/>
            <person name="Sanchez-Gracia A."/>
            <person name="Saranga D.J."/>
            <person name="Sato H."/>
            <person name="Schaeffer S.W."/>
            <person name="Schatz M.C."/>
            <person name="Schlenke T."/>
            <person name="Schwartz R."/>
            <person name="Segarra C."/>
            <person name="Singh R.S."/>
            <person name="Sirot L."/>
            <person name="Sirota M."/>
            <person name="Sisneros N.B."/>
            <person name="Smith C.D."/>
            <person name="Smith T.F."/>
            <person name="Spieth J."/>
            <person name="Stage D.E."/>
            <person name="Stark A."/>
            <person name="Stephan W."/>
            <person name="Strausberg R.L."/>
            <person name="Strempel S."/>
            <person name="Sturgill D."/>
            <person name="Sutton G."/>
            <person name="Sutton G.G."/>
            <person name="Tao W."/>
            <person name="Teichmann S."/>
            <person name="Tobari Y.N."/>
            <person name="Tomimura Y."/>
            <person name="Tsolas J.M."/>
            <person name="Valente V.L."/>
            <person name="Venter E."/>
            <person name="Venter J.C."/>
            <person name="Vicario S."/>
            <person name="Vieira F.G."/>
            <person name="Vilella A.J."/>
            <person name="Villasante A."/>
            <person name="Walenz B."/>
            <person name="Wang J."/>
            <person name="Wasserman M."/>
            <person name="Watts T."/>
            <person name="Wilson D."/>
            <person name="Wilson R.K."/>
            <person name="Wing R.A."/>
            <person name="Wolfner M.F."/>
            <person name="Wong A."/>
            <person name="Wong G.K."/>
            <person name="Wu C.I."/>
            <person name="Wu G."/>
            <person name="Yamamoto D."/>
            <person name="Yang H.P."/>
            <person name="Yang S.P."/>
            <person name="Yorke J.A."/>
            <person name="Yoshida K."/>
            <person name="Zdobnov E."/>
            <person name="Zhang P."/>
            <person name="Zhang Y."/>
            <person name="Zimin A.V."/>
            <person name="Baldwin J."/>
            <person name="Abdouelleil A."/>
            <person name="Abdulkadir J."/>
            <person name="Abebe A."/>
            <person name="Abera B."/>
            <person name="Abreu J."/>
            <person name="Acer S.C."/>
            <person name="Aftuck L."/>
            <person name="Alexander A."/>
            <person name="An P."/>
            <person name="Anderson E."/>
            <person name="Anderson S."/>
            <person name="Arachi H."/>
            <person name="Azer M."/>
            <person name="Bachantsang P."/>
            <person name="Barry A."/>
            <person name="Bayul T."/>
            <person name="Berlin A."/>
            <person name="Bessette D."/>
            <person name="Bloom T."/>
            <person name="Blye J."/>
            <person name="Boguslavskiy L."/>
            <person name="Bonnet C."/>
            <person name="Boukhgalter B."/>
            <person name="Bourzgui I."/>
            <person name="Brown A."/>
            <person name="Cahill P."/>
            <person name="Channer S."/>
            <person name="Cheshatsang Y."/>
            <person name="Chuda L."/>
            <person name="Citroen M."/>
            <person name="Collymore A."/>
            <person name="Cooke P."/>
            <person name="Costello M."/>
            <person name="D'Aco K."/>
            <person name="Daza R."/>
            <person name="De Haan G."/>
            <person name="DeGray S."/>
            <person name="DeMaso C."/>
            <person name="Dhargay N."/>
            <person name="Dooley K."/>
            <person name="Dooley E."/>
            <person name="Doricent M."/>
            <person name="Dorje P."/>
            <person name="Dorjee K."/>
            <person name="Dupes A."/>
            <person name="Elong R."/>
            <person name="Falk J."/>
            <person name="Farina A."/>
            <person name="Faro S."/>
            <person name="Ferguson D."/>
            <person name="Fisher S."/>
            <person name="Foley C.D."/>
            <person name="Franke A."/>
            <person name="Friedrich D."/>
            <person name="Gadbois L."/>
            <person name="Gearin G."/>
            <person name="Gearin C.R."/>
            <person name="Giannoukos G."/>
            <person name="Goode T."/>
            <person name="Graham J."/>
            <person name="Grandbois E."/>
            <person name="Grewal S."/>
            <person name="Gyaltsen K."/>
            <person name="Hafez N."/>
            <person name="Hagos B."/>
            <person name="Hall J."/>
            <person name="Henson C."/>
            <person name="Hollinger A."/>
            <person name="Honan T."/>
            <person name="Huard M.D."/>
            <person name="Hughes L."/>
            <person name="Hurhula B."/>
            <person name="Husby M.E."/>
            <person name="Kamat A."/>
            <person name="Kanga B."/>
            <person name="Kashin S."/>
            <person name="Khazanovich D."/>
            <person name="Kisner P."/>
            <person name="Lance K."/>
            <person name="Lara M."/>
            <person name="Lee W."/>
            <person name="Lennon N."/>
            <person name="Letendre F."/>
            <person name="LeVine R."/>
            <person name="Lipovsky A."/>
            <person name="Liu X."/>
            <person name="Liu J."/>
            <person name="Liu S."/>
            <person name="Lokyitsang T."/>
            <person name="Lokyitsang Y."/>
            <person name="Lubonja R."/>
            <person name="Lui A."/>
            <person name="MacDonald P."/>
            <person name="Magnisalis V."/>
            <person name="Maru K."/>
            <person name="Matthews C."/>
            <person name="McCusker W."/>
            <person name="McDonough S."/>
            <person name="Mehta T."/>
            <person name="Meldrim J."/>
            <person name="Meneus L."/>
            <person name="Mihai O."/>
            <person name="Mihalev A."/>
            <person name="Mihova T."/>
            <person name="Mittelman R."/>
            <person name="Mlenga V."/>
            <person name="Montmayeur A."/>
            <person name="Mulrain L."/>
            <person name="Navidi A."/>
            <person name="Naylor J."/>
            <person name="Negash T."/>
            <person name="Nguyen T."/>
            <person name="Nguyen N."/>
            <person name="Nicol R."/>
            <person name="Norbu C."/>
            <person name="Norbu N."/>
            <person name="Novod N."/>
            <person name="O'Neill B."/>
            <person name="Osman S."/>
            <person name="Markiewicz E."/>
            <person name="Oyono O.L."/>
            <person name="Patti C."/>
            <person name="Phunkhang P."/>
            <person name="Pierre F."/>
            <person name="Priest M."/>
            <person name="Raghuraman S."/>
            <person name="Rege F."/>
            <person name="Reyes R."/>
            <person name="Rise C."/>
            <person name="Rogov P."/>
            <person name="Ross K."/>
            <person name="Ryan E."/>
            <person name="Settipalli S."/>
            <person name="Shea T."/>
            <person name="Sherpa N."/>
            <person name="Shi L."/>
            <person name="Shih D."/>
            <person name="Sparrow T."/>
            <person name="Spaulding J."/>
            <person name="Stalker J."/>
            <person name="Stange-Thomann N."/>
            <person name="Stavropoulos S."/>
            <person name="Stone C."/>
            <person name="Strader C."/>
            <person name="Tesfaye S."/>
            <person name="Thomson T."/>
            <person name="Thoulutsang Y."/>
            <person name="Thoulutsang D."/>
            <person name="Topham K."/>
            <person name="Topping I."/>
            <person name="Tsamla T."/>
            <person name="Vassiliev H."/>
            <person name="Vo A."/>
            <person name="Wangchuk T."/>
            <person name="Wangdi T."/>
            <person name="Weiand M."/>
            <person name="Wilkinson J."/>
            <person name="Wilson A."/>
            <person name="Yadav S."/>
            <person name="Young G."/>
            <person name="Yu Q."/>
            <person name="Zembek L."/>
            <person name="Zhong D."/>
            <person name="Zimmer A."/>
            <person name="Zwirko Z."/>
            <person name="Jaffe D.B."/>
            <person name="Alvarez P."/>
            <person name="Brockman W."/>
            <person name="Butler J."/>
            <person name="Chin C."/>
            <person name="Gnerre S."/>
            <person name="Grabherr M."/>
            <person name="Kleber M."/>
            <person name="Mauceli E."/>
            <person name="MacCallum I."/>
        </authorList>
    </citation>
    <scope>NUCLEOTIDE SEQUENCE [LARGE SCALE GENOMIC DNA]</scope>
    <source>
        <strain evidence="3">Tucson 14024-0371.13</strain>
    </source>
</reference>
<feature type="region of interest" description="Disordered" evidence="1">
    <location>
        <begin position="482"/>
        <end position="512"/>
    </location>
</feature>
<sequence length="559" mass="61510">MGSRSGTECGGKVHKSKKEDNLKCCFLVTVGSNGQIDISPQKYPYSDNPSVDAKALKEKIRDGNLLKGASKKSKAQSRKHNLNFSLLKSEQKRLNSLLNRKADEKKISEKEQMDAIKESFAGIKPSGILRDFVKICNNDLSKNQFERTEPPDTVPAPKNPLKEEVSPPKETLPVKDSSSMVKNVPSLRKLSEKTAAQVRHRLQKMASMVNNSRYEGGNNAENATAQLQQQQQQHAANGNTQPHVTISFIPMSQRQAPSASATTVMCPCQQFLDAPPSNLSSCCSCTCSNCCPSRPPPYRPMPPAASKCNQCGFLGPPVPTQDASHSCPCSTCSLLRPTLFSSCSCNSCPFYTAPNLQSAQSLGFMSSGNHLGQQMYPSILTPSPYAGLAQTQQQSLPVGSVYYPGINHCLHPSMQPNYNQCAHCRMHLHHHPYCHCGSYYNGQKQYQQQQPIPPPRKAKPLKTQDAADGMKSIFTKLPQDLEQGQPTEFNNKKLSKDMVRESGGGTNKSDPNSLYAARFGRTCLILRPTSTAMMPRLLTKRISRYTSVVAWPTSTPKIK</sequence>
<proteinExistence type="predicted"/>
<feature type="compositionally biased region" description="Basic and acidic residues" evidence="1">
    <location>
        <begin position="490"/>
        <end position="500"/>
    </location>
</feature>
<dbReference type="HOGENOM" id="CLU_612909_0_0_1"/>
<dbReference type="InParanoid" id="B3M8S0"/>
<dbReference type="KEGG" id="dan:6506250"/>
<dbReference type="OrthoDB" id="7859978at2759"/>
<dbReference type="EMBL" id="CH902618">
    <property type="protein sequence ID" value="EDV41071.2"/>
    <property type="molecule type" value="Genomic_DNA"/>
</dbReference>
<dbReference type="STRING" id="7217.B3M8S0"/>
<accession>B3M8S0</accession>
<evidence type="ECO:0000256" key="1">
    <source>
        <dbReference type="SAM" id="MobiDB-lite"/>
    </source>
</evidence>
<keyword evidence="3" id="KW-1185">Reference proteome</keyword>
<dbReference type="GeneID" id="6506250"/>
<protein>
    <submittedName>
        <fullName evidence="2">Uncharacterized protein</fullName>
    </submittedName>
</protein>
<evidence type="ECO:0000313" key="3">
    <source>
        <dbReference type="Proteomes" id="UP000007801"/>
    </source>
</evidence>
<name>B3M8S0_DROAN</name>
<organism evidence="2 3">
    <name type="scientific">Drosophila ananassae</name>
    <name type="common">Fruit fly</name>
    <dbReference type="NCBI Taxonomy" id="7217"/>
    <lineage>
        <taxon>Eukaryota</taxon>
        <taxon>Metazoa</taxon>
        <taxon>Ecdysozoa</taxon>
        <taxon>Arthropoda</taxon>
        <taxon>Hexapoda</taxon>
        <taxon>Insecta</taxon>
        <taxon>Pterygota</taxon>
        <taxon>Neoptera</taxon>
        <taxon>Endopterygota</taxon>
        <taxon>Diptera</taxon>
        <taxon>Brachycera</taxon>
        <taxon>Muscomorpha</taxon>
        <taxon>Ephydroidea</taxon>
        <taxon>Drosophilidae</taxon>
        <taxon>Drosophila</taxon>
        <taxon>Sophophora</taxon>
    </lineage>
</organism>
<evidence type="ECO:0000313" key="2">
    <source>
        <dbReference type="EMBL" id="EDV41071.2"/>
    </source>
</evidence>
<dbReference type="AlphaFoldDB" id="B3M8S0"/>
<dbReference type="Proteomes" id="UP000007801">
    <property type="component" value="Unassembled WGS sequence"/>
</dbReference>
<gene>
    <name evidence="2" type="primary">Dana\GF23609</name>
    <name evidence="2" type="synonym">dana_GLEANR_8396</name>
    <name evidence="2" type="ORF">GF23609</name>
</gene>
<feature type="region of interest" description="Disordered" evidence="1">
    <location>
        <begin position="143"/>
        <end position="182"/>
    </location>
</feature>